<dbReference type="EC" id="2.7.1.24" evidence="5"/>
<dbReference type="Gene3D" id="3.40.50.300">
    <property type="entry name" value="P-loop containing nucleotide triphosphate hydrolases"/>
    <property type="match status" value="1"/>
</dbReference>
<dbReference type="GO" id="GO:0015937">
    <property type="term" value="P:coenzyme A biosynthetic process"/>
    <property type="evidence" value="ECO:0007669"/>
    <property type="project" value="UniProtKB-UniRule"/>
</dbReference>
<dbReference type="AlphaFoldDB" id="A0A0H3BK59"/>
<proteinExistence type="inferred from homology"/>
<evidence type="ECO:0000256" key="3">
    <source>
        <dbReference type="ARBA" id="ARBA00022840"/>
    </source>
</evidence>
<protein>
    <recommendedName>
        <fullName evidence="5">Dephospho-CoA kinase</fullName>
        <ecNumber evidence="5">2.7.1.24</ecNumber>
    </recommendedName>
    <alternativeName>
        <fullName evidence="5">Dephosphocoenzyme A kinase</fullName>
    </alternativeName>
</protein>
<dbReference type="SUPFAM" id="SSF52540">
    <property type="entry name" value="P-loop containing nucleoside triphosphate hydrolases"/>
    <property type="match status" value="1"/>
</dbReference>
<keyword evidence="5" id="KW-0808">Transferase</keyword>
<keyword evidence="5" id="KW-0418">Kinase</keyword>
<evidence type="ECO:0000256" key="5">
    <source>
        <dbReference type="HAMAP-Rule" id="MF_00376"/>
    </source>
</evidence>
<keyword evidence="2 5" id="KW-0547">Nucleotide-binding</keyword>
<dbReference type="InterPro" id="IPR001977">
    <property type="entry name" value="Depp_CoAkinase"/>
</dbReference>
<reference evidence="6 7" key="1">
    <citation type="journal article" date="2008" name="BMC Microbiol.">
        <title>Complete genome sequence of Treponema pallidum ssp. pallidum strain SS14 determined with oligonucleotide arrays.</title>
        <authorList>
            <person name="Matejkova P."/>
            <person name="Strouhal M."/>
            <person name="Smajs D."/>
            <person name="Norris S.J."/>
            <person name="Palzkill T."/>
            <person name="Petrosino J.F."/>
            <person name="Sodergren E."/>
            <person name="Norton J.E."/>
            <person name="Singh J."/>
            <person name="Richmond T.A."/>
            <person name="Molla M.N."/>
            <person name="Albert T.J."/>
            <person name="Weinstock G.M."/>
        </authorList>
    </citation>
    <scope>NUCLEOTIDE SEQUENCE [LARGE SCALE GENOMIC DNA]</scope>
    <source>
        <strain evidence="6 7">SS14</strain>
    </source>
</reference>
<comment type="similarity">
    <text evidence="1 5">Belongs to the CoaE family.</text>
</comment>
<comment type="catalytic activity">
    <reaction evidence="5">
        <text>3'-dephospho-CoA + ATP = ADP + CoA + H(+)</text>
        <dbReference type="Rhea" id="RHEA:18245"/>
        <dbReference type="ChEBI" id="CHEBI:15378"/>
        <dbReference type="ChEBI" id="CHEBI:30616"/>
        <dbReference type="ChEBI" id="CHEBI:57287"/>
        <dbReference type="ChEBI" id="CHEBI:57328"/>
        <dbReference type="ChEBI" id="CHEBI:456216"/>
        <dbReference type="EC" id="2.7.1.24"/>
    </reaction>
</comment>
<dbReference type="Pfam" id="PF01121">
    <property type="entry name" value="CoaE"/>
    <property type="match status" value="1"/>
</dbReference>
<dbReference type="EMBL" id="CP000805">
    <property type="protein sequence ID" value="ACD70723.1"/>
    <property type="molecule type" value="Genomic_DNA"/>
</dbReference>
<dbReference type="KEGG" id="tpp:TPASS_0296"/>
<dbReference type="InterPro" id="IPR027417">
    <property type="entry name" value="P-loop_NTPase"/>
</dbReference>
<gene>
    <name evidence="5" type="primary">coaE</name>
    <name evidence="6" type="ordered locus">TPASS_0296</name>
</gene>
<keyword evidence="3 5" id="KW-0067">ATP-binding</keyword>
<evidence type="ECO:0000256" key="1">
    <source>
        <dbReference type="ARBA" id="ARBA00009018"/>
    </source>
</evidence>
<accession>A0A0H3BK59</accession>
<evidence type="ECO:0000256" key="4">
    <source>
        <dbReference type="ARBA" id="ARBA00022993"/>
    </source>
</evidence>
<dbReference type="UniPathway" id="UPA00241">
    <property type="reaction ID" value="UER00356"/>
</dbReference>
<dbReference type="Proteomes" id="UP000001202">
    <property type="component" value="Chromosome"/>
</dbReference>
<dbReference type="GO" id="GO:0005737">
    <property type="term" value="C:cytoplasm"/>
    <property type="evidence" value="ECO:0007669"/>
    <property type="project" value="UniProtKB-SubCell"/>
</dbReference>
<dbReference type="GO" id="GO:0005524">
    <property type="term" value="F:ATP binding"/>
    <property type="evidence" value="ECO:0007669"/>
    <property type="project" value="UniProtKB-UniRule"/>
</dbReference>
<evidence type="ECO:0000313" key="7">
    <source>
        <dbReference type="Proteomes" id="UP000001202"/>
    </source>
</evidence>
<evidence type="ECO:0000256" key="2">
    <source>
        <dbReference type="ARBA" id="ARBA00022741"/>
    </source>
</evidence>
<comment type="pathway">
    <text evidence="5">Cofactor biosynthesis; coenzyme A biosynthesis; CoA from (R)-pantothenate: step 5/5.</text>
</comment>
<keyword evidence="4 5" id="KW-0173">Coenzyme A biosynthesis</keyword>
<dbReference type="RefSeq" id="WP_010881745.1">
    <property type="nucleotide sequence ID" value="NC_010741.1"/>
</dbReference>
<evidence type="ECO:0000313" key="6">
    <source>
        <dbReference type="EMBL" id="ACD70723.1"/>
    </source>
</evidence>
<dbReference type="GeneID" id="93876083"/>
<dbReference type="SMR" id="A0A0H3BK59"/>
<comment type="subcellular location">
    <subcellularLocation>
        <location evidence="5">Cytoplasm</location>
    </subcellularLocation>
</comment>
<dbReference type="PATRIC" id="fig|455434.6.peg.299"/>
<keyword evidence="5" id="KW-0963">Cytoplasm</keyword>
<dbReference type="CDD" id="cd02022">
    <property type="entry name" value="DPCK"/>
    <property type="match status" value="1"/>
</dbReference>
<dbReference type="PROSITE" id="PS51219">
    <property type="entry name" value="DPCK"/>
    <property type="match status" value="1"/>
</dbReference>
<comment type="function">
    <text evidence="5">Catalyzes the phosphorylation of the 3'-hydroxyl group of dephosphocoenzyme A to form coenzyme A.</text>
</comment>
<dbReference type="GO" id="GO:0004140">
    <property type="term" value="F:dephospho-CoA kinase activity"/>
    <property type="evidence" value="ECO:0007669"/>
    <property type="project" value="UniProtKB-UniRule"/>
</dbReference>
<organism evidence="6 7">
    <name type="scientific">Treponema pallidum subsp. pallidum (strain SS14)</name>
    <dbReference type="NCBI Taxonomy" id="455434"/>
    <lineage>
        <taxon>Bacteria</taxon>
        <taxon>Pseudomonadati</taxon>
        <taxon>Spirochaetota</taxon>
        <taxon>Spirochaetia</taxon>
        <taxon>Spirochaetales</taxon>
        <taxon>Treponemataceae</taxon>
        <taxon>Treponema</taxon>
    </lineage>
</organism>
<sequence length="211" mass="23584">MREFCPLIGVIGRSGAGKNVVSRLLAERGCYCIDADARTRELLESYGDSIVERFQVAAAARGLSLRRKDGGLHSAHLGVLLFSEPKLLQQHEEFLLPKVTRLLCEDIARAQAARPKAIVLNAPTLHKTELLQACSFVLYIWAPSILRMWRCKKRERVSFTHLLRRFSAQKGFYAQSIAQNADTYTVANCGRVASLARKVDCILTRRGVLGE</sequence>
<dbReference type="HAMAP" id="MF_00376">
    <property type="entry name" value="Dephospho_CoA_kinase"/>
    <property type="match status" value="1"/>
</dbReference>
<name>A0A0H3BK59_TREPS</name>
<feature type="binding site" evidence="5">
    <location>
        <begin position="15"/>
        <end position="20"/>
    </location>
    <ligand>
        <name>ATP</name>
        <dbReference type="ChEBI" id="CHEBI:30616"/>
    </ligand>
</feature>